<feature type="compositionally biased region" description="Polar residues" evidence="1">
    <location>
        <begin position="91"/>
        <end position="106"/>
    </location>
</feature>
<feature type="compositionally biased region" description="Basic and acidic residues" evidence="1">
    <location>
        <begin position="64"/>
        <end position="73"/>
    </location>
</feature>
<keyword evidence="2" id="KW-0436">Ligase</keyword>
<evidence type="ECO:0000256" key="1">
    <source>
        <dbReference type="SAM" id="MobiDB-lite"/>
    </source>
</evidence>
<proteinExistence type="predicted"/>
<feature type="non-terminal residue" evidence="2">
    <location>
        <position position="1"/>
    </location>
</feature>
<evidence type="ECO:0000313" key="2">
    <source>
        <dbReference type="EMBL" id="KAJ7948396.1"/>
    </source>
</evidence>
<dbReference type="Proteomes" id="UP001163823">
    <property type="component" value="Chromosome 12"/>
</dbReference>
<feature type="compositionally biased region" description="Polar residues" evidence="1">
    <location>
        <begin position="129"/>
        <end position="148"/>
    </location>
</feature>
<feature type="region of interest" description="Disordered" evidence="1">
    <location>
        <begin position="358"/>
        <end position="389"/>
    </location>
</feature>
<feature type="region of interest" description="Disordered" evidence="1">
    <location>
        <begin position="465"/>
        <end position="492"/>
    </location>
</feature>
<name>A0AAD7KYZ4_QUISA</name>
<organism evidence="2 3">
    <name type="scientific">Quillaja saponaria</name>
    <name type="common">Soap bark tree</name>
    <dbReference type="NCBI Taxonomy" id="32244"/>
    <lineage>
        <taxon>Eukaryota</taxon>
        <taxon>Viridiplantae</taxon>
        <taxon>Streptophyta</taxon>
        <taxon>Embryophyta</taxon>
        <taxon>Tracheophyta</taxon>
        <taxon>Spermatophyta</taxon>
        <taxon>Magnoliopsida</taxon>
        <taxon>eudicotyledons</taxon>
        <taxon>Gunneridae</taxon>
        <taxon>Pentapetalae</taxon>
        <taxon>rosids</taxon>
        <taxon>fabids</taxon>
        <taxon>Fabales</taxon>
        <taxon>Quillajaceae</taxon>
        <taxon>Quillaja</taxon>
    </lineage>
</organism>
<comment type="caution">
    <text evidence="2">The sequence shown here is derived from an EMBL/GenBank/DDBJ whole genome shotgun (WGS) entry which is preliminary data.</text>
</comment>
<dbReference type="PANTHER" id="PTHR35120">
    <property type="entry name" value="HISTONE ACETYLTRANSFERASE KAT6B-LIKE"/>
    <property type="match status" value="1"/>
</dbReference>
<dbReference type="GO" id="GO:0016874">
    <property type="term" value="F:ligase activity"/>
    <property type="evidence" value="ECO:0007669"/>
    <property type="project" value="UniProtKB-KW"/>
</dbReference>
<protein>
    <submittedName>
        <fullName evidence="2">DNA ligase 1</fullName>
    </submittedName>
</protein>
<feature type="compositionally biased region" description="Acidic residues" evidence="1">
    <location>
        <begin position="472"/>
        <end position="490"/>
    </location>
</feature>
<gene>
    <name evidence="2" type="ORF">O6P43_028876</name>
</gene>
<keyword evidence="3" id="KW-1185">Reference proteome</keyword>
<feature type="compositionally biased region" description="Basic and acidic residues" evidence="1">
    <location>
        <begin position="555"/>
        <end position="565"/>
    </location>
</feature>
<reference evidence="2" key="1">
    <citation type="journal article" date="2023" name="Science">
        <title>Elucidation of the pathway for biosynthesis of saponin adjuvants from the soapbark tree.</title>
        <authorList>
            <person name="Reed J."/>
            <person name="Orme A."/>
            <person name="El-Demerdash A."/>
            <person name="Owen C."/>
            <person name="Martin L.B.B."/>
            <person name="Misra R.C."/>
            <person name="Kikuchi S."/>
            <person name="Rejzek M."/>
            <person name="Martin A.C."/>
            <person name="Harkess A."/>
            <person name="Leebens-Mack J."/>
            <person name="Louveau T."/>
            <person name="Stephenson M.J."/>
            <person name="Osbourn A."/>
        </authorList>
    </citation>
    <scope>NUCLEOTIDE SEQUENCE</scope>
    <source>
        <strain evidence="2">S10</strain>
    </source>
</reference>
<dbReference type="PANTHER" id="PTHR35120:SF2">
    <property type="entry name" value="AMINOTRANSFERASE-LIKE PLANT MOBILE DOMAIN-CONTAINING PROTEIN"/>
    <property type="match status" value="1"/>
</dbReference>
<dbReference type="EMBL" id="JARAOO010000012">
    <property type="protein sequence ID" value="KAJ7948396.1"/>
    <property type="molecule type" value="Genomic_DNA"/>
</dbReference>
<feature type="region of interest" description="Disordered" evidence="1">
    <location>
        <begin position="545"/>
        <end position="576"/>
    </location>
</feature>
<sequence>TFCHVDCAPSYQTLSLNYLVFLQYLNDIERSKFGSKVITTAMTSPTYDLPLETSPSQNPSILQDKGDQPDPHSDSQSYKTLILDIPDPQKPVQSDPNPVQLPQEQANPHDPLNEEQANPLDADDPDTVSALSPRNTDTNVGVSNATSRRGSKWKKLDKKRIAREKKTETKLQVLVQTLKPIPFIPVKALDFSRHEKLLKRLGLWDFVHVEFDRSINGDLIAQLIARYKPNLRDSYVNGLKVCVRRADLARALKLPVKKSAVSDGALEGLELAESIGFIEEFVSNWVLLHEDTWIMPDEVVSSINMIKEGNLEKVDWTGLIWFMVEKELVASSLTNCYYASHLQQLIRSQREELLIEKPKMEVEIKDDEEEDEDEEEDGSGDLKMGGIDDSRGQELEEDRIELCLGQDNVDKAENQNEPVGVQEIMDFEEAKEEDTPMQWLLDGKNNLNEPFLRHCHIGGEDLSCSKAKKSEEDEEGLEEEEEEEAEEDEHEVGFHLSPNIPLEGMSSGSLIQTMEVSQMPFNSGIELRDHLGGEFLSSREDTRLTSGASTFSNGNKRETGHDNLNPHHPLNGSNKRLRTDGMWDGKSSDFDVCMVQVQHWMEKARIMYAAKDQACEESSMNQQYLINEVQQRDNMIEHLHKAKIDESQNRLEEIYRLERELHMMGNLVEGYRKALKETQRAFADYRVRCPQQ</sequence>
<dbReference type="AlphaFoldDB" id="A0AAD7KYZ4"/>
<feature type="compositionally biased region" description="Polar residues" evidence="1">
    <location>
        <begin position="545"/>
        <end position="554"/>
    </location>
</feature>
<evidence type="ECO:0000313" key="3">
    <source>
        <dbReference type="Proteomes" id="UP001163823"/>
    </source>
</evidence>
<feature type="compositionally biased region" description="Acidic residues" evidence="1">
    <location>
        <begin position="364"/>
        <end position="379"/>
    </location>
</feature>
<dbReference type="KEGG" id="qsa:O6P43_028876"/>
<accession>A0AAD7KYZ4</accession>
<feature type="region of interest" description="Disordered" evidence="1">
    <location>
        <begin position="46"/>
        <end position="159"/>
    </location>
</feature>
<feature type="compositionally biased region" description="Basic residues" evidence="1">
    <location>
        <begin position="149"/>
        <end position="159"/>
    </location>
</feature>